<dbReference type="OrthoDB" id="10036721at2759"/>
<dbReference type="PRINTS" id="PR01657">
    <property type="entry name" value="MCMFAMILY"/>
</dbReference>
<comment type="subcellular location">
    <subcellularLocation>
        <location evidence="1 11">Nucleus</location>
    </subcellularLocation>
</comment>
<keyword evidence="7 10" id="KW-0238">DNA-binding</keyword>
<gene>
    <name evidence="13" type="ORF">Rsub_04751</name>
</gene>
<evidence type="ECO:0000256" key="7">
    <source>
        <dbReference type="ARBA" id="ARBA00023125"/>
    </source>
</evidence>
<dbReference type="GO" id="GO:0005634">
    <property type="term" value="C:nucleus"/>
    <property type="evidence" value="ECO:0007669"/>
    <property type="project" value="UniProtKB-SubCell"/>
</dbReference>
<comment type="function">
    <text evidence="11">Acts as component of the MCM2-7 complex (MCM complex) which is the replicative helicase essential for 'once per cell cycle' DNA replication initiation and elongation in eukaryotic cells. The active ATPase sites in the MCM2-7 ring are formed through the interaction surfaces of two neighboring subunits such that a critical structure of a conserved arginine finger motif is provided in trans relative to the ATP-binding site of the Walker A box of the adjacent subunit. The six ATPase active sites, however, are likely to contribute differentially to the complex helicase activity.</text>
</comment>
<dbReference type="GO" id="GO:0003697">
    <property type="term" value="F:single-stranded DNA binding"/>
    <property type="evidence" value="ECO:0007669"/>
    <property type="project" value="TreeGrafter"/>
</dbReference>
<dbReference type="GO" id="GO:0000727">
    <property type="term" value="P:double-strand break repair via break-induced replication"/>
    <property type="evidence" value="ECO:0007669"/>
    <property type="project" value="TreeGrafter"/>
</dbReference>
<dbReference type="GO" id="GO:0003688">
    <property type="term" value="F:DNA replication origin binding"/>
    <property type="evidence" value="ECO:0007669"/>
    <property type="project" value="UniProtKB-UniRule"/>
</dbReference>
<evidence type="ECO:0000256" key="6">
    <source>
        <dbReference type="ARBA" id="ARBA00022840"/>
    </source>
</evidence>
<proteinExistence type="inferred from homology"/>
<keyword evidence="8 11" id="KW-0539">Nucleus</keyword>
<dbReference type="InterPro" id="IPR027417">
    <property type="entry name" value="P-loop_NTPase"/>
</dbReference>
<dbReference type="InterPro" id="IPR033762">
    <property type="entry name" value="MCM_OB"/>
</dbReference>
<dbReference type="FunFam" id="3.40.50.300:FF:002469">
    <property type="entry name" value="Cell division control protein 21"/>
    <property type="match status" value="1"/>
</dbReference>
<dbReference type="PROSITE" id="PS00847">
    <property type="entry name" value="MCM_1"/>
    <property type="match status" value="1"/>
</dbReference>
<dbReference type="AlphaFoldDB" id="A0A2V0P4A4"/>
<evidence type="ECO:0000256" key="2">
    <source>
        <dbReference type="ARBA" id="ARBA00022705"/>
    </source>
</evidence>
<keyword evidence="5 11" id="KW-0347">Helicase</keyword>
<comment type="similarity">
    <text evidence="10">Belongs to the MCM family.</text>
</comment>
<dbReference type="InterPro" id="IPR008048">
    <property type="entry name" value="MCM5"/>
</dbReference>
<dbReference type="Pfam" id="PF14551">
    <property type="entry name" value="MCM_N"/>
    <property type="match status" value="1"/>
</dbReference>
<dbReference type="GO" id="GO:0017116">
    <property type="term" value="F:single-stranded DNA helicase activity"/>
    <property type="evidence" value="ECO:0007669"/>
    <property type="project" value="TreeGrafter"/>
</dbReference>
<keyword evidence="11" id="KW-0131">Cell cycle</keyword>
<dbReference type="Proteomes" id="UP000247498">
    <property type="component" value="Unassembled WGS sequence"/>
</dbReference>
<dbReference type="Pfam" id="PF00493">
    <property type="entry name" value="MCM"/>
    <property type="match status" value="1"/>
</dbReference>
<evidence type="ECO:0000256" key="5">
    <source>
        <dbReference type="ARBA" id="ARBA00022806"/>
    </source>
</evidence>
<dbReference type="GO" id="GO:0043138">
    <property type="term" value="F:3'-5' DNA helicase activity"/>
    <property type="evidence" value="ECO:0007669"/>
    <property type="project" value="TreeGrafter"/>
</dbReference>
<dbReference type="FunCoup" id="A0A2V0P4A4">
    <property type="interactions" value="1631"/>
</dbReference>
<accession>A0A2V0P4A4</accession>
<dbReference type="Pfam" id="PF17207">
    <property type="entry name" value="MCM_OB"/>
    <property type="match status" value="1"/>
</dbReference>
<evidence type="ECO:0000256" key="10">
    <source>
        <dbReference type="RuleBase" id="RU004070"/>
    </source>
</evidence>
<feature type="non-terminal residue" evidence="13">
    <location>
        <position position="639"/>
    </location>
</feature>
<dbReference type="SMART" id="SM00350">
    <property type="entry name" value="MCM"/>
    <property type="match status" value="1"/>
</dbReference>
<reference evidence="13 14" key="1">
    <citation type="journal article" date="2018" name="Sci. Rep.">
        <title>Raphidocelis subcapitata (=Pseudokirchneriella subcapitata) provides an insight into genome evolution and environmental adaptations in the Sphaeropleales.</title>
        <authorList>
            <person name="Suzuki S."/>
            <person name="Yamaguchi H."/>
            <person name="Nakajima N."/>
            <person name="Kawachi M."/>
        </authorList>
    </citation>
    <scope>NUCLEOTIDE SEQUENCE [LARGE SCALE GENOMIC DNA]</scope>
    <source>
        <strain evidence="13 14">NIES-35</strain>
    </source>
</reference>
<evidence type="ECO:0000313" key="14">
    <source>
        <dbReference type="Proteomes" id="UP000247498"/>
    </source>
</evidence>
<dbReference type="InterPro" id="IPR031327">
    <property type="entry name" value="MCM"/>
</dbReference>
<dbReference type="InterPro" id="IPR027925">
    <property type="entry name" value="MCM_N"/>
</dbReference>
<evidence type="ECO:0000256" key="1">
    <source>
        <dbReference type="ARBA" id="ARBA00004123"/>
    </source>
</evidence>
<evidence type="ECO:0000256" key="4">
    <source>
        <dbReference type="ARBA" id="ARBA00022801"/>
    </source>
</evidence>
<dbReference type="SUPFAM" id="SSF52540">
    <property type="entry name" value="P-loop containing nucleoside triphosphate hydrolases"/>
    <property type="match status" value="1"/>
</dbReference>
<dbReference type="Pfam" id="PF17855">
    <property type="entry name" value="MCM_lid"/>
    <property type="match status" value="1"/>
</dbReference>
<keyword evidence="14" id="KW-1185">Reference proteome</keyword>
<keyword evidence="2 11" id="KW-0235">DNA replication</keyword>
<evidence type="ECO:0000256" key="8">
    <source>
        <dbReference type="ARBA" id="ARBA00023242"/>
    </source>
</evidence>
<dbReference type="EMBL" id="BDRX01000028">
    <property type="protein sequence ID" value="GBF92027.1"/>
    <property type="molecule type" value="Genomic_DNA"/>
</dbReference>
<feature type="domain" description="MCM C-terminal AAA(+) ATPase" evidence="12">
    <location>
        <begin position="331"/>
        <end position="537"/>
    </location>
</feature>
<evidence type="ECO:0000259" key="12">
    <source>
        <dbReference type="PROSITE" id="PS50051"/>
    </source>
</evidence>
<dbReference type="InterPro" id="IPR001208">
    <property type="entry name" value="MCM_dom"/>
</dbReference>
<dbReference type="PANTHER" id="PTHR11630">
    <property type="entry name" value="DNA REPLICATION LICENSING FACTOR MCM FAMILY MEMBER"/>
    <property type="match status" value="1"/>
</dbReference>
<keyword evidence="3 10" id="KW-0547">Nucleotide-binding</keyword>
<evidence type="ECO:0000313" key="13">
    <source>
        <dbReference type="EMBL" id="GBF92027.1"/>
    </source>
</evidence>
<evidence type="ECO:0000256" key="3">
    <source>
        <dbReference type="ARBA" id="ARBA00022741"/>
    </source>
</evidence>
<organism evidence="13 14">
    <name type="scientific">Raphidocelis subcapitata</name>
    <dbReference type="NCBI Taxonomy" id="307507"/>
    <lineage>
        <taxon>Eukaryota</taxon>
        <taxon>Viridiplantae</taxon>
        <taxon>Chlorophyta</taxon>
        <taxon>core chlorophytes</taxon>
        <taxon>Chlorophyceae</taxon>
        <taxon>CS clade</taxon>
        <taxon>Sphaeropleales</taxon>
        <taxon>Selenastraceae</taxon>
        <taxon>Raphidocelis</taxon>
    </lineage>
</organism>
<evidence type="ECO:0000256" key="9">
    <source>
        <dbReference type="ARBA" id="ARBA00047995"/>
    </source>
</evidence>
<dbReference type="InParanoid" id="A0A2V0P4A4"/>
<sequence length="639" mass="70365">MAFDEGRVYGGYGMEEDALMDDAGRRRDPGAVVRDFREFIKTHFTHDRRETDEPLLYRQQLNKDPTSLLVDLVHVRLHNANLGAELEARPAEYLPLFERACKEVLREDHQLGADGEERDFADVQVMLYSSEAFGPSGVRDLSSDRVTKLVQLPGIVTSAAKPKHKATYITIQCKDCRAVENVACRPGLGGAILPKQCTAQAGGAGPNQKCSYNSFVVLGDRSKFIDQQTLKLQERPEDVPTGELPRTLLMVTDRHLVGRVTPGTRVRVTGIYCTHRSKAMDKSGSAAAVTLQQPYLRVVGLQEESDAHKDESFSNEEIASFERMASQDDMYESAIFPRIAPQIFGSPDIKQAIACLLFGGSRKVMPDGTSRRGDINVLLLGDPSTAKSQFLKFVDKVAPICVYTSGKGSSAAGLTAAVVQDAGSREFYLEGGAMVLADGGVVCIDEFDKMRPEDRVAIHEAMEQQTISIAKAGITTVLKSRTSVLAAANPPSGRYDDLATTSENIDLQSTILSRFDLIFIVRDAADADRDAQIAQFVLRVHAQSASTAGDEAAEAEERFFKRYIHYCRTHCYPRLSDAAREALVSKYVDIRERARGRGRDQDTEESPIPITVRQLEALIRISESLARMALKPEAGPEQV</sequence>
<comment type="caution">
    <text evidence="13">The sequence shown here is derived from an EMBL/GenBank/DDBJ whole genome shotgun (WGS) entry which is preliminary data.</text>
</comment>
<dbReference type="Gene3D" id="3.40.50.300">
    <property type="entry name" value="P-loop containing nucleotide triphosphate hydrolases"/>
    <property type="match status" value="1"/>
</dbReference>
<dbReference type="InterPro" id="IPR018525">
    <property type="entry name" value="MCM_CS"/>
</dbReference>
<protein>
    <recommendedName>
        <fullName evidence="11">DNA replication licensing factor MCM5</fullName>
        <ecNumber evidence="11">3.6.4.12</ecNumber>
    </recommendedName>
</protein>
<dbReference type="PROSITE" id="PS50051">
    <property type="entry name" value="MCM_2"/>
    <property type="match status" value="1"/>
</dbReference>
<dbReference type="GO" id="GO:0005524">
    <property type="term" value="F:ATP binding"/>
    <property type="evidence" value="ECO:0007669"/>
    <property type="project" value="UniProtKB-UniRule"/>
</dbReference>
<dbReference type="GO" id="GO:0042555">
    <property type="term" value="C:MCM complex"/>
    <property type="evidence" value="ECO:0007669"/>
    <property type="project" value="UniProtKB-UniRule"/>
</dbReference>
<comment type="subunit">
    <text evidence="11">Component of the MCM2-7 complex.</text>
</comment>
<dbReference type="InterPro" id="IPR041562">
    <property type="entry name" value="MCM_lid"/>
</dbReference>
<dbReference type="GO" id="GO:0006270">
    <property type="term" value="P:DNA replication initiation"/>
    <property type="evidence" value="ECO:0007669"/>
    <property type="project" value="UniProtKB-UniRule"/>
</dbReference>
<dbReference type="InterPro" id="IPR012340">
    <property type="entry name" value="NA-bd_OB-fold"/>
</dbReference>
<dbReference type="Gene3D" id="3.30.1640.10">
    <property type="entry name" value="mini-chromosome maintenance (MCM) complex, chain A, domain 1"/>
    <property type="match status" value="1"/>
</dbReference>
<dbReference type="EC" id="3.6.4.12" evidence="11"/>
<evidence type="ECO:0000256" key="11">
    <source>
        <dbReference type="RuleBase" id="RU368063"/>
    </source>
</evidence>
<dbReference type="Gene3D" id="2.40.50.140">
    <property type="entry name" value="Nucleic acid-binding proteins"/>
    <property type="match status" value="1"/>
</dbReference>
<keyword evidence="4 11" id="KW-0378">Hydrolase</keyword>
<dbReference type="PRINTS" id="PR01661">
    <property type="entry name" value="MCMPROTEIN5"/>
</dbReference>
<dbReference type="GO" id="GO:0016887">
    <property type="term" value="F:ATP hydrolysis activity"/>
    <property type="evidence" value="ECO:0007669"/>
    <property type="project" value="RHEA"/>
</dbReference>
<keyword evidence="6 10" id="KW-0067">ATP-binding</keyword>
<dbReference type="Gene3D" id="2.20.28.10">
    <property type="match status" value="1"/>
</dbReference>
<dbReference type="SUPFAM" id="SSF50249">
    <property type="entry name" value="Nucleic acid-binding proteins"/>
    <property type="match status" value="1"/>
</dbReference>
<comment type="catalytic activity">
    <reaction evidence="9 11">
        <text>ATP + H2O = ADP + phosphate + H(+)</text>
        <dbReference type="Rhea" id="RHEA:13065"/>
        <dbReference type="ChEBI" id="CHEBI:15377"/>
        <dbReference type="ChEBI" id="CHEBI:15378"/>
        <dbReference type="ChEBI" id="CHEBI:30616"/>
        <dbReference type="ChEBI" id="CHEBI:43474"/>
        <dbReference type="ChEBI" id="CHEBI:456216"/>
        <dbReference type="EC" id="3.6.4.12"/>
    </reaction>
</comment>
<dbReference type="PANTHER" id="PTHR11630:SF42">
    <property type="entry name" value="DNA REPLICATION LICENSING FACTOR MCM5"/>
    <property type="match status" value="1"/>
</dbReference>
<name>A0A2V0P4A4_9CHLO</name>
<dbReference type="STRING" id="307507.A0A2V0P4A4"/>